<proteinExistence type="predicted"/>
<dbReference type="InterPro" id="IPR029051">
    <property type="entry name" value="DUF4352"/>
</dbReference>
<evidence type="ECO:0000313" key="4">
    <source>
        <dbReference type="EMBL" id="MBN0049082.1"/>
    </source>
</evidence>
<evidence type="ECO:0000256" key="1">
    <source>
        <dbReference type="SAM" id="MobiDB-lite"/>
    </source>
</evidence>
<feature type="chain" id="PRO_5045795005" evidence="2">
    <location>
        <begin position="24"/>
        <end position="195"/>
    </location>
</feature>
<dbReference type="Proteomes" id="UP000788262">
    <property type="component" value="Unassembled WGS sequence"/>
</dbReference>
<sequence>MRPKALCAAAVAALAVLPPSLTACDGGAGRPAAPATPMPAPAAPVPAQASPTASRPVGDGHFVFTVLSLRCGLPAVSGTHSEAQPDGQFCSVRLRVRNADPGFHTYVAARQRLQDADGTRTGPDPFAMAVRRQHETVEIGGHDLIEVEVWYDVPRDARITGVRVSGDRDPAGYLSSETVAYDPQGVLVPGVPAVG</sequence>
<feature type="compositionally biased region" description="Pro residues" evidence="1">
    <location>
        <begin position="34"/>
        <end position="44"/>
    </location>
</feature>
<keyword evidence="2" id="KW-0732">Signal</keyword>
<accession>A0ABS2W0Y9</accession>
<keyword evidence="5" id="KW-1185">Reference proteome</keyword>
<dbReference type="RefSeq" id="WP_205387203.1">
    <property type="nucleotide sequence ID" value="NZ_JAFFZS010000058.1"/>
</dbReference>
<evidence type="ECO:0000256" key="2">
    <source>
        <dbReference type="SAM" id="SignalP"/>
    </source>
</evidence>
<comment type="caution">
    <text evidence="4">The sequence shown here is derived from an EMBL/GenBank/DDBJ whole genome shotgun (WGS) entry which is preliminary data.</text>
</comment>
<dbReference type="Pfam" id="PF11611">
    <property type="entry name" value="DUF4352"/>
    <property type="match status" value="1"/>
</dbReference>
<evidence type="ECO:0000313" key="5">
    <source>
        <dbReference type="Proteomes" id="UP000788262"/>
    </source>
</evidence>
<organism evidence="4 5">
    <name type="scientific">Streptomyces actuosus</name>
    <dbReference type="NCBI Taxonomy" id="1885"/>
    <lineage>
        <taxon>Bacteria</taxon>
        <taxon>Bacillati</taxon>
        <taxon>Actinomycetota</taxon>
        <taxon>Actinomycetes</taxon>
        <taxon>Kitasatosporales</taxon>
        <taxon>Streptomycetaceae</taxon>
        <taxon>Streptomyces</taxon>
    </lineage>
</organism>
<feature type="signal peptide" evidence="2">
    <location>
        <begin position="1"/>
        <end position="23"/>
    </location>
</feature>
<protein>
    <submittedName>
        <fullName evidence="4">DUF4352 domain-containing protein</fullName>
    </submittedName>
</protein>
<feature type="domain" description="DUF4352" evidence="3">
    <location>
        <begin position="56"/>
        <end position="158"/>
    </location>
</feature>
<name>A0ABS2W0Y9_STRAS</name>
<dbReference type="PROSITE" id="PS51257">
    <property type="entry name" value="PROKAR_LIPOPROTEIN"/>
    <property type="match status" value="1"/>
</dbReference>
<dbReference type="EMBL" id="JAFFZS010000058">
    <property type="protein sequence ID" value="MBN0049082.1"/>
    <property type="molecule type" value="Genomic_DNA"/>
</dbReference>
<evidence type="ECO:0000259" key="3">
    <source>
        <dbReference type="Pfam" id="PF11611"/>
    </source>
</evidence>
<reference evidence="4 5" key="1">
    <citation type="submission" date="2021-02" db="EMBL/GenBank/DDBJ databases">
        <title>Whole genome sequencing of Streptomyces actuosus VRA1.</title>
        <authorList>
            <person name="Sen G."/>
            <person name="Sen A."/>
        </authorList>
    </citation>
    <scope>NUCLEOTIDE SEQUENCE [LARGE SCALE GENOMIC DNA]</scope>
    <source>
        <strain evidence="4 5">VRA1</strain>
    </source>
</reference>
<feature type="region of interest" description="Disordered" evidence="1">
    <location>
        <begin position="27"/>
        <end position="54"/>
    </location>
</feature>
<gene>
    <name evidence="4" type="ORF">JS756_34380</name>
</gene>